<evidence type="ECO:0000313" key="2">
    <source>
        <dbReference type="EMBL" id="BAN75406.1"/>
    </source>
</evidence>
<dbReference type="GeneID" id="45549511"/>
<evidence type="ECO:0000256" key="1">
    <source>
        <dbReference type="SAM" id="Coils"/>
    </source>
</evidence>
<dbReference type="AlphaFoldDB" id="A0AAD1ART3"/>
<gene>
    <name evidence="2" type="ORF">LBCZ_2238</name>
</gene>
<dbReference type="SUPFAM" id="SSF52540">
    <property type="entry name" value="P-loop containing nucleoside triphosphate hydrolases"/>
    <property type="match status" value="1"/>
</dbReference>
<evidence type="ECO:0000313" key="3">
    <source>
        <dbReference type="Proteomes" id="UP000015560"/>
    </source>
</evidence>
<dbReference type="InterPro" id="IPR027417">
    <property type="entry name" value="P-loop_NTPase"/>
</dbReference>
<proteinExistence type="predicted"/>
<organism evidence="2 3">
    <name type="scientific">Lacticaseibacillus casei DSM 20011 = JCM 1134 = ATCC 393</name>
    <dbReference type="NCBI Taxonomy" id="1423732"/>
    <lineage>
        <taxon>Bacteria</taxon>
        <taxon>Bacillati</taxon>
        <taxon>Bacillota</taxon>
        <taxon>Bacilli</taxon>
        <taxon>Lactobacillales</taxon>
        <taxon>Lactobacillaceae</taxon>
        <taxon>Lacticaseibacillus</taxon>
    </lineage>
</organism>
<protein>
    <submittedName>
        <fullName evidence="2">Uncharacterized protein</fullName>
    </submittedName>
</protein>
<keyword evidence="1" id="KW-0175">Coiled coil</keyword>
<name>A0AAD1ART3_LACCA</name>
<reference evidence="2 3" key="1">
    <citation type="journal article" date="2013" name="PLoS ONE">
        <title>Genomic Adaptation of the Lactobacillus casei Group.</title>
        <authorList>
            <person name="Toh H."/>
            <person name="Oshima K."/>
            <person name="Nakano A."/>
            <person name="Takahata M."/>
            <person name="Murakami M."/>
            <person name="Takaki T."/>
            <person name="Nishiyama H."/>
            <person name="Igimi S."/>
            <person name="Hattori M."/>
            <person name="Morita H."/>
        </authorList>
    </citation>
    <scope>NUCLEOTIDE SEQUENCE [LARGE SCALE GENOMIC DNA]</scope>
    <source>
        <strain evidence="2 3">ATCC 393</strain>
    </source>
</reference>
<feature type="coiled-coil region" evidence="1">
    <location>
        <begin position="156"/>
        <end position="225"/>
    </location>
</feature>
<dbReference type="EMBL" id="AP012544">
    <property type="protein sequence ID" value="BAN75406.1"/>
    <property type="molecule type" value="Genomic_DNA"/>
</dbReference>
<dbReference type="Proteomes" id="UP000015560">
    <property type="component" value="Chromosome"/>
</dbReference>
<sequence>MKIKSLSINGNAIKFGGQSTLIYSEKNSAGKTTLIRLLLYTLGYPIPSTKGLRFSKMNLSVDLEVGDSEYTIHRNDSTLFVSNGDQDEAVYNVKNDFTEIQSIIYSISEPKILDSILGLHYFDQEKGWTLLNRGKVVGNIRFSVETFIEGLTSSKLSDLNVELASLKREQRAYRQIREVLSAREEVSDQEDSIEWSPIDKLQSDLRSTEMEIRKIQNSMAKLQGVKKDNSRLISLIEGMNVRIKTTDGTEERVTKENIIDFDSNQALITAQIARYKRMLDELSDEGNQIRRKLNSRLSLIDVDSQMDRFNLAISDLSISTDDLDKILKNYTDNIRKINIKIKNILQKTDISSKLYSRIIEFSKKLGVEDMLDTGSDFIFTSNLKRYSGAKLHLLVFAYRLALLKEVQERFGETYPIILDSPLSGELDIGNLTKMLQLIHSDFSKNQLIIATIYDLTQIDTWDQIVKMSDGVLNIGS</sequence>
<accession>A0AAD1ART3</accession>
<feature type="coiled-coil region" evidence="1">
    <location>
        <begin position="265"/>
        <end position="292"/>
    </location>
</feature>
<dbReference type="RefSeq" id="WP_025012564.1">
    <property type="nucleotide sequence ID" value="NZ_AP012544.1"/>
</dbReference>